<protein>
    <submittedName>
        <fullName evidence="6">Kinase-like domain-containing protein</fullName>
    </submittedName>
</protein>
<dbReference type="SMART" id="SM00220">
    <property type="entry name" value="S_TKc"/>
    <property type="match status" value="1"/>
</dbReference>
<dbReference type="Gene3D" id="1.10.510.10">
    <property type="entry name" value="Transferase(Phosphotransferase) domain 1"/>
    <property type="match status" value="1"/>
</dbReference>
<gene>
    <name evidence="6" type="ORF">BCR44DRAFT_1479013</name>
</gene>
<dbReference type="InterPro" id="IPR008271">
    <property type="entry name" value="Ser/Thr_kinase_AS"/>
</dbReference>
<dbReference type="PROSITE" id="PS50011">
    <property type="entry name" value="PROTEIN_KINASE_DOM"/>
    <property type="match status" value="1"/>
</dbReference>
<dbReference type="Pfam" id="PF00069">
    <property type="entry name" value="Pkinase"/>
    <property type="match status" value="1"/>
</dbReference>
<sequence length="283" mass="30966">MAVKQVEMPKAQGPGGAVLGKKNAAMLEALQREIELLRDLSHENIVHYLGFERARDTLNVFLEYVPGGSLASLLGTIGTALPDGLTAMFTRQIVVGVEYLHSQGILHRDLKCANVLVDDEGVCKISDFGLSKRMGLEPAASSSSDGDADSAQSNPLKGAYDFHSQHSMQGSVYWMAPEVVRGRGYSAKVDIWSLGCIVVEMVTGNRPWVGFNEIAAMYHIGSAKKPQIPEGVSREAKEFCDVCFEVDPDLRPTAAQLERMPFVVNADPNWDYKGFIAQYVVEE</sequence>
<evidence type="ECO:0000313" key="7">
    <source>
        <dbReference type="Proteomes" id="UP000193411"/>
    </source>
</evidence>
<accession>A0A1Y2I4L6</accession>
<keyword evidence="2" id="KW-0547">Nucleotide-binding</keyword>
<dbReference type="CDD" id="cd06606">
    <property type="entry name" value="STKc_MAPKKK"/>
    <property type="match status" value="1"/>
</dbReference>
<dbReference type="InterPro" id="IPR011009">
    <property type="entry name" value="Kinase-like_dom_sf"/>
</dbReference>
<dbReference type="STRING" id="765915.A0A1Y2I4L6"/>
<dbReference type="EMBL" id="MCFL01000003">
    <property type="protein sequence ID" value="ORZ40382.1"/>
    <property type="molecule type" value="Genomic_DNA"/>
</dbReference>
<dbReference type="Gene3D" id="3.30.200.20">
    <property type="entry name" value="Phosphorylase Kinase, domain 1"/>
    <property type="match status" value="1"/>
</dbReference>
<proteinExistence type="predicted"/>
<dbReference type="SUPFAM" id="SSF56112">
    <property type="entry name" value="Protein kinase-like (PK-like)"/>
    <property type="match status" value="1"/>
</dbReference>
<keyword evidence="7" id="KW-1185">Reference proteome</keyword>
<dbReference type="PROSITE" id="PS00108">
    <property type="entry name" value="PROTEIN_KINASE_ST"/>
    <property type="match status" value="1"/>
</dbReference>
<name>A0A1Y2I4L6_9FUNG</name>
<dbReference type="PANTHER" id="PTHR48016:SF56">
    <property type="entry name" value="MAPKK KINASE"/>
    <property type="match status" value="1"/>
</dbReference>
<dbReference type="InterPro" id="IPR050538">
    <property type="entry name" value="MAP_kinase_kinase_kinase"/>
</dbReference>
<dbReference type="OrthoDB" id="266718at2759"/>
<evidence type="ECO:0000256" key="2">
    <source>
        <dbReference type="ARBA" id="ARBA00022741"/>
    </source>
</evidence>
<evidence type="ECO:0000256" key="1">
    <source>
        <dbReference type="ARBA" id="ARBA00022679"/>
    </source>
</evidence>
<dbReference type="AlphaFoldDB" id="A0A1Y2I4L6"/>
<evidence type="ECO:0000313" key="6">
    <source>
        <dbReference type="EMBL" id="ORZ40382.1"/>
    </source>
</evidence>
<comment type="caution">
    <text evidence="6">The sequence shown here is derived from an EMBL/GenBank/DDBJ whole genome shotgun (WGS) entry which is preliminary data.</text>
</comment>
<dbReference type="InterPro" id="IPR000719">
    <property type="entry name" value="Prot_kinase_dom"/>
</dbReference>
<dbReference type="GO" id="GO:0004672">
    <property type="term" value="F:protein kinase activity"/>
    <property type="evidence" value="ECO:0007669"/>
    <property type="project" value="InterPro"/>
</dbReference>
<dbReference type="GO" id="GO:0000165">
    <property type="term" value="P:MAPK cascade"/>
    <property type="evidence" value="ECO:0007669"/>
    <property type="project" value="UniProtKB-ARBA"/>
</dbReference>
<dbReference type="PIRSF" id="PIRSF000654">
    <property type="entry name" value="Integrin-linked_kinase"/>
    <property type="match status" value="1"/>
</dbReference>
<keyword evidence="4" id="KW-0067">ATP-binding</keyword>
<keyword evidence="1" id="KW-0808">Transferase</keyword>
<evidence type="ECO:0000256" key="3">
    <source>
        <dbReference type="ARBA" id="ARBA00022777"/>
    </source>
</evidence>
<reference evidence="6 7" key="1">
    <citation type="submission" date="2016-07" db="EMBL/GenBank/DDBJ databases">
        <title>Pervasive Adenine N6-methylation of Active Genes in Fungi.</title>
        <authorList>
            <consortium name="DOE Joint Genome Institute"/>
            <person name="Mondo S.J."/>
            <person name="Dannebaum R.O."/>
            <person name="Kuo R.C."/>
            <person name="Labutti K."/>
            <person name="Haridas S."/>
            <person name="Kuo A."/>
            <person name="Salamov A."/>
            <person name="Ahrendt S.R."/>
            <person name="Lipzen A."/>
            <person name="Sullivan W."/>
            <person name="Andreopoulos W.B."/>
            <person name="Clum A."/>
            <person name="Lindquist E."/>
            <person name="Daum C."/>
            <person name="Ramamoorthy G.K."/>
            <person name="Gryganskyi A."/>
            <person name="Culley D."/>
            <person name="Magnuson J.K."/>
            <person name="James T.Y."/>
            <person name="O'Malley M.A."/>
            <person name="Stajich J.E."/>
            <person name="Spatafora J.W."/>
            <person name="Visel A."/>
            <person name="Grigoriev I.V."/>
        </authorList>
    </citation>
    <scope>NUCLEOTIDE SEQUENCE [LARGE SCALE GENOMIC DNA]</scope>
    <source>
        <strain evidence="6 7">PL171</strain>
    </source>
</reference>
<dbReference type="PANTHER" id="PTHR48016">
    <property type="entry name" value="MAP KINASE KINASE KINASE SSK2-RELATED-RELATED"/>
    <property type="match status" value="1"/>
</dbReference>
<dbReference type="Proteomes" id="UP000193411">
    <property type="component" value="Unassembled WGS sequence"/>
</dbReference>
<organism evidence="6 7">
    <name type="scientific">Catenaria anguillulae PL171</name>
    <dbReference type="NCBI Taxonomy" id="765915"/>
    <lineage>
        <taxon>Eukaryota</taxon>
        <taxon>Fungi</taxon>
        <taxon>Fungi incertae sedis</taxon>
        <taxon>Blastocladiomycota</taxon>
        <taxon>Blastocladiomycetes</taxon>
        <taxon>Blastocladiales</taxon>
        <taxon>Catenariaceae</taxon>
        <taxon>Catenaria</taxon>
    </lineage>
</organism>
<dbReference type="GO" id="GO:0005524">
    <property type="term" value="F:ATP binding"/>
    <property type="evidence" value="ECO:0007669"/>
    <property type="project" value="UniProtKB-KW"/>
</dbReference>
<evidence type="ECO:0000259" key="5">
    <source>
        <dbReference type="PROSITE" id="PS50011"/>
    </source>
</evidence>
<evidence type="ECO:0000256" key="4">
    <source>
        <dbReference type="ARBA" id="ARBA00022840"/>
    </source>
</evidence>
<feature type="domain" description="Protein kinase" evidence="5">
    <location>
        <begin position="1"/>
        <end position="263"/>
    </location>
</feature>
<keyword evidence="3 6" id="KW-0418">Kinase</keyword>